<reference evidence="3" key="1">
    <citation type="submission" date="2021-04" db="EMBL/GenBank/DDBJ databases">
        <title>Biosynthetic gene clusters of Dactylosporangioum roseum.</title>
        <authorList>
            <person name="Hartkoorn R.C."/>
            <person name="Beaudoing E."/>
            <person name="Hot D."/>
            <person name="Moureu S."/>
        </authorList>
    </citation>
    <scope>NUCLEOTIDE SEQUENCE</scope>
    <source>
        <strain evidence="3">NRRL B-16295</strain>
    </source>
</reference>
<dbReference type="SUPFAM" id="SSF53098">
    <property type="entry name" value="Ribonuclease H-like"/>
    <property type="match status" value="1"/>
</dbReference>
<evidence type="ECO:0000313" key="3">
    <source>
        <dbReference type="EMBL" id="UWZ40591.1"/>
    </source>
</evidence>
<organism evidence="3 4">
    <name type="scientific">Dactylosporangium roseum</name>
    <dbReference type="NCBI Taxonomy" id="47989"/>
    <lineage>
        <taxon>Bacteria</taxon>
        <taxon>Bacillati</taxon>
        <taxon>Actinomycetota</taxon>
        <taxon>Actinomycetes</taxon>
        <taxon>Micromonosporales</taxon>
        <taxon>Micromonosporaceae</taxon>
        <taxon>Dactylosporangium</taxon>
    </lineage>
</organism>
<sequence>MLRTPPQAPRVNAVAERWVGTVRRECTDRILIAGERHLTNVLTGYTAHYNGHRPHRTLDQRPPNPPPQIVDLNTARVRRRPILGGLINEYSQAA</sequence>
<feature type="region of interest" description="Disordered" evidence="1">
    <location>
        <begin position="51"/>
        <end position="70"/>
    </location>
</feature>
<accession>A0ABY5ZG99</accession>
<keyword evidence="4" id="KW-1185">Reference proteome</keyword>
<evidence type="ECO:0000259" key="2">
    <source>
        <dbReference type="Pfam" id="PF13683"/>
    </source>
</evidence>
<dbReference type="Proteomes" id="UP001058271">
    <property type="component" value="Chromosome"/>
</dbReference>
<dbReference type="InterPro" id="IPR036397">
    <property type="entry name" value="RNaseH_sf"/>
</dbReference>
<protein>
    <submittedName>
        <fullName evidence="3">Integrase core domain-containing protein</fullName>
    </submittedName>
</protein>
<gene>
    <name evidence="3" type="ORF">Drose_26370</name>
</gene>
<evidence type="ECO:0000313" key="4">
    <source>
        <dbReference type="Proteomes" id="UP001058271"/>
    </source>
</evidence>
<feature type="domain" description="Integrase catalytic" evidence="2">
    <location>
        <begin position="3"/>
        <end position="63"/>
    </location>
</feature>
<dbReference type="Gene3D" id="3.30.420.10">
    <property type="entry name" value="Ribonuclease H-like superfamily/Ribonuclease H"/>
    <property type="match status" value="1"/>
</dbReference>
<dbReference type="Pfam" id="PF13683">
    <property type="entry name" value="rve_3"/>
    <property type="match status" value="1"/>
</dbReference>
<proteinExistence type="predicted"/>
<name>A0ABY5ZG99_9ACTN</name>
<evidence type="ECO:0000256" key="1">
    <source>
        <dbReference type="SAM" id="MobiDB-lite"/>
    </source>
</evidence>
<dbReference type="EMBL" id="CP073721">
    <property type="protein sequence ID" value="UWZ40591.1"/>
    <property type="molecule type" value="Genomic_DNA"/>
</dbReference>
<dbReference type="InterPro" id="IPR012337">
    <property type="entry name" value="RNaseH-like_sf"/>
</dbReference>
<dbReference type="InterPro" id="IPR001584">
    <property type="entry name" value="Integrase_cat-core"/>
</dbReference>